<keyword evidence="4 6" id="KW-1133">Transmembrane helix</keyword>
<dbReference type="InterPro" id="IPR026749">
    <property type="entry name" value="Tmem135"/>
</dbReference>
<keyword evidence="8" id="KW-1185">Reference proteome</keyword>
<protein>
    <submittedName>
        <fullName evidence="9">Transmembrane protein 135 isoform X1</fullName>
    </submittedName>
</protein>
<keyword evidence="3 6" id="KW-0812">Transmembrane</keyword>
<dbReference type="OrthoDB" id="291792at2759"/>
<evidence type="ECO:0000259" key="7">
    <source>
        <dbReference type="Pfam" id="PF15982"/>
    </source>
</evidence>
<dbReference type="KEGG" id="lak:106180361"/>
<organism evidence="8 9">
    <name type="scientific">Lingula anatina</name>
    <name type="common">Brachiopod</name>
    <name type="synonym">Lingula unguis</name>
    <dbReference type="NCBI Taxonomy" id="7574"/>
    <lineage>
        <taxon>Eukaryota</taxon>
        <taxon>Metazoa</taxon>
        <taxon>Spiralia</taxon>
        <taxon>Lophotrochozoa</taxon>
        <taxon>Brachiopoda</taxon>
        <taxon>Linguliformea</taxon>
        <taxon>Lingulata</taxon>
        <taxon>Lingulida</taxon>
        <taxon>Linguloidea</taxon>
        <taxon>Lingulidae</taxon>
        <taxon>Lingula</taxon>
    </lineage>
</organism>
<keyword evidence="5 6" id="KW-0472">Membrane</keyword>
<dbReference type="AlphaFoldDB" id="A0A1S3KBG5"/>
<feature type="domain" description="Transmembrane protein 135 N-terminal" evidence="7">
    <location>
        <begin position="11"/>
        <end position="140"/>
    </location>
</feature>
<accession>A0A1S3KBG5</accession>
<dbReference type="RefSeq" id="XP_013419784.1">
    <property type="nucleotide sequence ID" value="XM_013564330.1"/>
</dbReference>
<feature type="transmembrane region" description="Helical" evidence="6">
    <location>
        <begin position="64"/>
        <end position="84"/>
    </location>
</feature>
<dbReference type="GO" id="GO:0012505">
    <property type="term" value="C:endomembrane system"/>
    <property type="evidence" value="ECO:0007669"/>
    <property type="project" value="UniProtKB-SubCell"/>
</dbReference>
<evidence type="ECO:0000256" key="6">
    <source>
        <dbReference type="SAM" id="Phobius"/>
    </source>
</evidence>
<evidence type="ECO:0000313" key="9">
    <source>
        <dbReference type="RefSeq" id="XP_013419784.1"/>
    </source>
</evidence>
<feature type="transmembrane region" description="Helical" evidence="6">
    <location>
        <begin position="152"/>
        <end position="168"/>
    </location>
</feature>
<dbReference type="PANTHER" id="PTHR12459">
    <property type="entry name" value="TRANSMEMBRANE PROTEIN 135-RELATED"/>
    <property type="match status" value="1"/>
</dbReference>
<gene>
    <name evidence="9" type="primary">LOC106180361</name>
</gene>
<evidence type="ECO:0000256" key="5">
    <source>
        <dbReference type="ARBA" id="ARBA00023136"/>
    </source>
</evidence>
<dbReference type="Pfam" id="PF15982">
    <property type="entry name" value="TMEM135_C_rich"/>
    <property type="match status" value="1"/>
</dbReference>
<name>A0A1S3KBG5_LINAN</name>
<feature type="transmembrane region" description="Helical" evidence="6">
    <location>
        <begin position="96"/>
        <end position="115"/>
    </location>
</feature>
<evidence type="ECO:0000256" key="2">
    <source>
        <dbReference type="ARBA" id="ARBA00008924"/>
    </source>
</evidence>
<dbReference type="InterPro" id="IPR031926">
    <property type="entry name" value="TMEM135_N"/>
</dbReference>
<dbReference type="GeneID" id="106180361"/>
<proteinExistence type="inferred from homology"/>
<evidence type="ECO:0000256" key="4">
    <source>
        <dbReference type="ARBA" id="ARBA00022989"/>
    </source>
</evidence>
<feature type="transmembrane region" description="Helical" evidence="6">
    <location>
        <begin position="34"/>
        <end position="52"/>
    </location>
</feature>
<dbReference type="PANTHER" id="PTHR12459:SF15">
    <property type="entry name" value="TRANSMEMBRANE PROTEIN 135"/>
    <property type="match status" value="1"/>
</dbReference>
<sequence>MATWSKTLNCSCYELGHTWTPYCTQAFKDVCTRGFLYSFKIYGPLYLVAAILRRKNKEYFLKKLLPEILQSTLFLGTNAVLFMGGFCLWRKALGRFYIISSSLPALCACIVAINLERKSRRGMLALYVSNLAIETLYRMAEARGYVRQIKNGQVILFSIVSSIYLYLYRQKSGLEKSTLNFIKLLLGGEESPDLLSEARTIKSTSSQVYHNVLRLPEAMWQRLLQLVQKWRQGPRHHLCKHLHGCHSYCIEGFLRSFTMGYIVQAAVGCFTALPKLTKQPSSLLQALKHRNNFSLGAFLGLFTAVFRMVNCVLRWLRDTDHAIHGAVAGFLASWSMLFYKSTSVALYLATKITEILYFKGIKKGWVPHIKCGDILLYSISTSILFHATVFEAHSIRPAYWRWLLKITGGKFAMINRKLLDIYGTQASKLYPDFVPKLDPRFSEMARKALLEGKS</sequence>
<evidence type="ECO:0000256" key="3">
    <source>
        <dbReference type="ARBA" id="ARBA00022692"/>
    </source>
</evidence>
<comment type="similarity">
    <text evidence="2">Belongs to the TMEM135 family.</text>
</comment>
<feature type="transmembrane region" description="Helical" evidence="6">
    <location>
        <begin position="322"/>
        <end position="339"/>
    </location>
</feature>
<dbReference type="Proteomes" id="UP000085678">
    <property type="component" value="Unplaced"/>
</dbReference>
<evidence type="ECO:0000313" key="8">
    <source>
        <dbReference type="Proteomes" id="UP000085678"/>
    </source>
</evidence>
<evidence type="ECO:0000256" key="1">
    <source>
        <dbReference type="ARBA" id="ARBA00004127"/>
    </source>
</evidence>
<comment type="subcellular location">
    <subcellularLocation>
        <location evidence="1">Endomembrane system</location>
        <topology evidence="1">Multi-pass membrane protein</topology>
    </subcellularLocation>
</comment>
<reference evidence="9" key="1">
    <citation type="submission" date="2025-08" db="UniProtKB">
        <authorList>
            <consortium name="RefSeq"/>
        </authorList>
    </citation>
    <scope>IDENTIFICATION</scope>
    <source>
        <tissue evidence="9">Gonads</tissue>
    </source>
</reference>
<dbReference type="Pfam" id="PF02466">
    <property type="entry name" value="Tim17"/>
    <property type="match status" value="1"/>
</dbReference>
<feature type="transmembrane region" description="Helical" evidence="6">
    <location>
        <begin position="293"/>
        <end position="316"/>
    </location>
</feature>